<dbReference type="AlphaFoldDB" id="A0A1J9Q487"/>
<proteinExistence type="predicted"/>
<sequence length="75" mass="8542">MSTTLSRSQSQPQPQQSRDQSLDTLTAMVNQTLIETGRFFRSSGSTMRSRTQLKRTLPLAHEQFQQALDDLSEQI</sequence>
<protein>
    <submittedName>
        <fullName evidence="2">Uncharacterized protein</fullName>
    </submittedName>
</protein>
<dbReference type="VEuPathDB" id="FungiDB:ACJ73_09711"/>
<feature type="region of interest" description="Disordered" evidence="1">
    <location>
        <begin position="1"/>
        <end position="21"/>
    </location>
</feature>
<feature type="non-terminal residue" evidence="2">
    <location>
        <position position="75"/>
    </location>
</feature>
<evidence type="ECO:0000313" key="2">
    <source>
        <dbReference type="EMBL" id="OJD10740.1"/>
    </source>
</evidence>
<comment type="caution">
    <text evidence="2">The sequence shown here is derived from an EMBL/GenBank/DDBJ whole genome shotgun (WGS) entry which is preliminary data.</text>
</comment>
<keyword evidence="3" id="KW-1185">Reference proteome</keyword>
<dbReference type="EMBL" id="LGTZ01002902">
    <property type="protein sequence ID" value="OJD10740.1"/>
    <property type="molecule type" value="Genomic_DNA"/>
</dbReference>
<dbReference type="STRING" id="1658174.A0A1J9Q487"/>
<evidence type="ECO:0000256" key="1">
    <source>
        <dbReference type="SAM" id="MobiDB-lite"/>
    </source>
</evidence>
<accession>A0A1J9Q487</accession>
<dbReference type="OrthoDB" id="5409998at2759"/>
<name>A0A1J9Q487_9EURO</name>
<organism evidence="2 3">
    <name type="scientific">Blastomyces percursus</name>
    <dbReference type="NCBI Taxonomy" id="1658174"/>
    <lineage>
        <taxon>Eukaryota</taxon>
        <taxon>Fungi</taxon>
        <taxon>Dikarya</taxon>
        <taxon>Ascomycota</taxon>
        <taxon>Pezizomycotina</taxon>
        <taxon>Eurotiomycetes</taxon>
        <taxon>Eurotiomycetidae</taxon>
        <taxon>Onygenales</taxon>
        <taxon>Ajellomycetaceae</taxon>
        <taxon>Blastomyces</taxon>
    </lineage>
</organism>
<gene>
    <name evidence="2" type="ORF">ACJ73_09711</name>
</gene>
<dbReference type="Proteomes" id="UP000242791">
    <property type="component" value="Unassembled WGS sequence"/>
</dbReference>
<reference evidence="2 3" key="1">
    <citation type="submission" date="2015-08" db="EMBL/GenBank/DDBJ databases">
        <title>Emmonsia species relationships and genome sequence.</title>
        <authorList>
            <person name="Cuomo C.A."/>
            <person name="Schwartz I.S."/>
            <person name="Kenyon C."/>
            <person name="De Hoog G.S."/>
            <person name="Govender N.P."/>
            <person name="Botha A."/>
            <person name="Moreno L."/>
            <person name="De Vries M."/>
            <person name="Munoz J.F."/>
            <person name="Stielow J.B."/>
        </authorList>
    </citation>
    <scope>NUCLEOTIDE SEQUENCE [LARGE SCALE GENOMIC DNA]</scope>
    <source>
        <strain evidence="2 3">EI222</strain>
    </source>
</reference>
<evidence type="ECO:0000313" key="3">
    <source>
        <dbReference type="Proteomes" id="UP000242791"/>
    </source>
</evidence>